<dbReference type="RefSeq" id="WP_016526394.1">
    <property type="nucleotide sequence ID" value="NZ_KE332518.1"/>
</dbReference>
<organism evidence="8 9">
    <name type="scientific">Treponema maltophilum ATCC 51939</name>
    <dbReference type="NCBI Taxonomy" id="1125699"/>
    <lineage>
        <taxon>Bacteria</taxon>
        <taxon>Pseudomonadati</taxon>
        <taxon>Spirochaetota</taxon>
        <taxon>Spirochaetia</taxon>
        <taxon>Spirochaetales</taxon>
        <taxon>Treponemataceae</taxon>
        <taxon>Treponema</taxon>
    </lineage>
</organism>
<keyword evidence="5 7" id="KW-0472">Membrane</keyword>
<dbReference type="PANTHER" id="PTHR30477">
    <property type="entry name" value="ABC-TRANSPORTER METAL-BINDING PROTEIN"/>
    <property type="match status" value="1"/>
</dbReference>
<evidence type="ECO:0000256" key="1">
    <source>
        <dbReference type="ARBA" id="ARBA00004141"/>
    </source>
</evidence>
<evidence type="ECO:0000256" key="4">
    <source>
        <dbReference type="ARBA" id="ARBA00022989"/>
    </source>
</evidence>
<dbReference type="InterPro" id="IPR037294">
    <property type="entry name" value="ABC_BtuC-like"/>
</dbReference>
<accession>S3K2R0</accession>
<evidence type="ECO:0000256" key="7">
    <source>
        <dbReference type="SAM" id="Phobius"/>
    </source>
</evidence>
<dbReference type="PANTHER" id="PTHR30477:SF0">
    <property type="entry name" value="METAL TRANSPORT SYSTEM MEMBRANE PROTEIN TM_0125-RELATED"/>
    <property type="match status" value="1"/>
</dbReference>
<feature type="transmembrane region" description="Helical" evidence="7">
    <location>
        <begin position="13"/>
        <end position="37"/>
    </location>
</feature>
<dbReference type="EMBL" id="ATFF01000006">
    <property type="protein sequence ID" value="EPF31785.1"/>
    <property type="molecule type" value="Genomic_DNA"/>
</dbReference>
<dbReference type="OrthoDB" id="9798540at2"/>
<dbReference type="STRING" id="1125699.HMPREF9194_02139"/>
<dbReference type="GO" id="GO:0010043">
    <property type="term" value="P:response to zinc ion"/>
    <property type="evidence" value="ECO:0007669"/>
    <property type="project" value="TreeGrafter"/>
</dbReference>
<feature type="transmembrane region" description="Helical" evidence="7">
    <location>
        <begin position="93"/>
        <end position="116"/>
    </location>
</feature>
<protein>
    <recommendedName>
        <fullName evidence="10">ABC 3 transport family protein</fullName>
    </recommendedName>
</protein>
<evidence type="ECO:0000256" key="2">
    <source>
        <dbReference type="ARBA" id="ARBA00008034"/>
    </source>
</evidence>
<dbReference type="SUPFAM" id="SSF81345">
    <property type="entry name" value="ABC transporter involved in vitamin B12 uptake, BtuC"/>
    <property type="match status" value="1"/>
</dbReference>
<proteinExistence type="inferred from homology"/>
<gene>
    <name evidence="8" type="ORF">HMPREF9194_02139</name>
</gene>
<dbReference type="Gene3D" id="1.10.3470.10">
    <property type="entry name" value="ABC transporter involved in vitamin B12 uptake, BtuC"/>
    <property type="match status" value="1"/>
</dbReference>
<evidence type="ECO:0000313" key="8">
    <source>
        <dbReference type="EMBL" id="EPF31785.1"/>
    </source>
</evidence>
<feature type="transmembrane region" description="Helical" evidence="7">
    <location>
        <begin position="250"/>
        <end position="269"/>
    </location>
</feature>
<sequence length="271" mass="28771">MIQLLRDLFSYSFIIRALIGGSLIALCAALLGVNLVLKRFSMIGDGLSHVGFGTLAIAMALNLSPLIVSIPVVVIAAFLLLRISTNSDIKGDAAVALFSSSALALGILITSITSGLNTDVTAYMFGSILAMSKSDVYISICLGIVVISLYIFLYNRIFAVTFDETFSAAAGMHTRRYNSLLAVLTALTVVAGMRFVGVMMISSLIIFPALSAMRVFKTYRPVVIFSAAFSLICFFIGIIASFVWSTPAGASIVTANLIGFGLCALIGFVKK</sequence>
<evidence type="ECO:0000256" key="5">
    <source>
        <dbReference type="ARBA" id="ARBA00023136"/>
    </source>
</evidence>
<name>S3K2R0_TREMA</name>
<keyword evidence="6" id="KW-0813">Transport</keyword>
<dbReference type="PATRIC" id="fig|1125699.3.peg.2161"/>
<evidence type="ECO:0000256" key="3">
    <source>
        <dbReference type="ARBA" id="ARBA00022692"/>
    </source>
</evidence>
<evidence type="ECO:0000313" key="9">
    <source>
        <dbReference type="Proteomes" id="UP000014541"/>
    </source>
</evidence>
<evidence type="ECO:0008006" key="10">
    <source>
        <dbReference type="Google" id="ProtNLM"/>
    </source>
</evidence>
<comment type="subcellular location">
    <subcellularLocation>
        <location evidence="6">Cell membrane</location>
        <topology evidence="6">Multi-pass membrane protein</topology>
    </subcellularLocation>
    <subcellularLocation>
        <location evidence="1">Membrane</location>
        <topology evidence="1">Multi-pass membrane protein</topology>
    </subcellularLocation>
</comment>
<dbReference type="Proteomes" id="UP000014541">
    <property type="component" value="Unassembled WGS sequence"/>
</dbReference>
<evidence type="ECO:0000256" key="6">
    <source>
        <dbReference type="RuleBase" id="RU003943"/>
    </source>
</evidence>
<feature type="transmembrane region" description="Helical" evidence="7">
    <location>
        <begin position="222"/>
        <end position="244"/>
    </location>
</feature>
<keyword evidence="4 7" id="KW-1133">Transmembrane helix</keyword>
<dbReference type="GO" id="GO:0043190">
    <property type="term" value="C:ATP-binding cassette (ABC) transporter complex"/>
    <property type="evidence" value="ECO:0007669"/>
    <property type="project" value="InterPro"/>
</dbReference>
<dbReference type="InterPro" id="IPR001626">
    <property type="entry name" value="ABC_TroCD"/>
</dbReference>
<dbReference type="AlphaFoldDB" id="S3K2R0"/>
<feature type="transmembrane region" description="Helical" evidence="7">
    <location>
        <begin position="177"/>
        <end position="210"/>
    </location>
</feature>
<keyword evidence="9" id="KW-1185">Reference proteome</keyword>
<reference evidence="8 9" key="1">
    <citation type="submission" date="2013-04" db="EMBL/GenBank/DDBJ databases">
        <title>The Genome Sequence of Treponema maltophilum ATCC 51939.</title>
        <authorList>
            <consortium name="The Broad Institute Genomics Platform"/>
            <person name="Earl A."/>
            <person name="Ward D."/>
            <person name="Feldgarden M."/>
            <person name="Gevers D."/>
            <person name="Leonetti C."/>
            <person name="Blanton J.M."/>
            <person name="Dewhirst F.E."/>
            <person name="Izard J."/>
            <person name="Walker B."/>
            <person name="Young S."/>
            <person name="Zeng Q."/>
            <person name="Gargeya S."/>
            <person name="Fitzgerald M."/>
            <person name="Haas B."/>
            <person name="Abouelleil A."/>
            <person name="Allen A.W."/>
            <person name="Alvarado L."/>
            <person name="Arachchi H.M."/>
            <person name="Berlin A.M."/>
            <person name="Chapman S.B."/>
            <person name="Gainer-Dewar J."/>
            <person name="Goldberg J."/>
            <person name="Griggs A."/>
            <person name="Gujja S."/>
            <person name="Hansen M."/>
            <person name="Howarth C."/>
            <person name="Imamovic A."/>
            <person name="Ireland A."/>
            <person name="Larimer J."/>
            <person name="McCowan C."/>
            <person name="Murphy C."/>
            <person name="Pearson M."/>
            <person name="Poon T.W."/>
            <person name="Priest M."/>
            <person name="Roberts A."/>
            <person name="Saif S."/>
            <person name="Shea T."/>
            <person name="Sisk P."/>
            <person name="Sykes S."/>
            <person name="Wortman J."/>
            <person name="Nusbaum C."/>
            <person name="Birren B."/>
        </authorList>
    </citation>
    <scope>NUCLEOTIDE SEQUENCE [LARGE SCALE GENOMIC DNA]</scope>
    <source>
        <strain evidence="8 9">ATCC 51939</strain>
    </source>
</reference>
<dbReference type="Pfam" id="PF00950">
    <property type="entry name" value="ABC-3"/>
    <property type="match status" value="1"/>
</dbReference>
<keyword evidence="3 6" id="KW-0812">Transmembrane</keyword>
<comment type="similarity">
    <text evidence="2 6">Belongs to the ABC-3 integral membrane protein family.</text>
</comment>
<dbReference type="GO" id="GO:0055085">
    <property type="term" value="P:transmembrane transport"/>
    <property type="evidence" value="ECO:0007669"/>
    <property type="project" value="InterPro"/>
</dbReference>
<feature type="transmembrane region" description="Helical" evidence="7">
    <location>
        <begin position="49"/>
        <end position="81"/>
    </location>
</feature>
<feature type="transmembrane region" description="Helical" evidence="7">
    <location>
        <begin position="136"/>
        <end position="157"/>
    </location>
</feature>
<dbReference type="eggNOG" id="COG1108">
    <property type="taxonomic scope" value="Bacteria"/>
</dbReference>
<comment type="caution">
    <text evidence="8">The sequence shown here is derived from an EMBL/GenBank/DDBJ whole genome shotgun (WGS) entry which is preliminary data.</text>
</comment>
<dbReference type="HOGENOM" id="CLU_028808_3_1_12"/>